<sequence>MTMTITLIRGGRAKMTLYLPADSKWIAAAYDDLDAAVPEGITRLDEIQSPITGLGSYFTGMNLDDCNAMNALNRFAYRIADVSPHEQMLFSGAIGLAGADGLEDILGVAEHLDSFELIEGVTGHEALGKYLVAQGLLGIKIPEEVLPYLDYIGIGAAYCRRHNRDYTCCGYVSEKQERQTHTRL</sequence>
<evidence type="ECO:0000313" key="1">
    <source>
        <dbReference type="EMBL" id="MDB7932260.1"/>
    </source>
</evidence>
<dbReference type="EMBL" id="JAQLWV010000004">
    <property type="protein sequence ID" value="MDB7932260.1"/>
    <property type="molecule type" value="Genomic_DNA"/>
</dbReference>
<organism evidence="2 3">
    <name type="scientific">Flavonifractor plautii</name>
    <name type="common">Fusobacterium plautii</name>
    <dbReference type="NCBI Taxonomy" id="292800"/>
    <lineage>
        <taxon>Bacteria</taxon>
        <taxon>Bacillati</taxon>
        <taxon>Bacillota</taxon>
        <taxon>Clostridia</taxon>
        <taxon>Eubacteriales</taxon>
        <taxon>Oscillospiraceae</taxon>
        <taxon>Flavonifractor</taxon>
    </lineage>
</organism>
<reference evidence="2 3" key="1">
    <citation type="journal article" date="2019" name="Nat. Med.">
        <title>A library of human gut bacterial isolates paired with longitudinal multiomics data enables mechanistic microbiome research.</title>
        <authorList>
            <person name="Poyet M."/>
            <person name="Groussin M."/>
            <person name="Gibbons S.M."/>
            <person name="Avila-Pacheco J."/>
            <person name="Jiang X."/>
            <person name="Kearney S.M."/>
            <person name="Perrotta A.R."/>
            <person name="Berdy B."/>
            <person name="Zhao S."/>
            <person name="Lieberman T.D."/>
            <person name="Swanson P.K."/>
            <person name="Smith M."/>
            <person name="Roesemann S."/>
            <person name="Alexander J.E."/>
            <person name="Rich S.A."/>
            <person name="Livny J."/>
            <person name="Vlamakis H."/>
            <person name="Clish C."/>
            <person name="Bullock K."/>
            <person name="Deik A."/>
            <person name="Scott J."/>
            <person name="Pierce K.A."/>
            <person name="Xavier R.J."/>
            <person name="Alm E.J."/>
        </authorList>
    </citation>
    <scope>NUCLEOTIDE SEQUENCE [LARGE SCALE GENOMIC DNA]</scope>
    <source>
        <strain evidence="2 3">BIOML-A5</strain>
    </source>
</reference>
<dbReference type="RefSeq" id="WP_154250331.1">
    <property type="nucleotide sequence ID" value="NZ_CP095094.1"/>
</dbReference>
<dbReference type="AlphaFoldDB" id="A0A6I2RFP1"/>
<name>A0A6I2RFP1_FLAPL</name>
<gene>
    <name evidence="2" type="ORF">GKE90_07455</name>
    <name evidence="1" type="ORF">PNE06_04155</name>
</gene>
<dbReference type="Proteomes" id="UP001211173">
    <property type="component" value="Unassembled WGS sequence"/>
</dbReference>
<accession>A0A6I2RFP1</accession>
<evidence type="ECO:0000313" key="2">
    <source>
        <dbReference type="EMBL" id="MSB48536.1"/>
    </source>
</evidence>
<protein>
    <submittedName>
        <fullName evidence="2">Uncharacterized protein</fullName>
    </submittedName>
</protein>
<dbReference type="EMBL" id="WKPO01000008">
    <property type="protein sequence ID" value="MSB48536.1"/>
    <property type="molecule type" value="Genomic_DNA"/>
</dbReference>
<comment type="caution">
    <text evidence="2">The sequence shown here is derived from an EMBL/GenBank/DDBJ whole genome shotgun (WGS) entry which is preliminary data.</text>
</comment>
<proteinExistence type="predicted"/>
<reference evidence="1" key="2">
    <citation type="submission" date="2023-01" db="EMBL/GenBank/DDBJ databases">
        <title>Human gut microbiome strain richness.</title>
        <authorList>
            <person name="Chen-Liaw A."/>
        </authorList>
    </citation>
    <scope>NUCLEOTIDE SEQUENCE</scope>
    <source>
        <strain evidence="1">1001287st1_F4_1001285I_161205</strain>
    </source>
</reference>
<evidence type="ECO:0000313" key="3">
    <source>
        <dbReference type="Proteomes" id="UP000429811"/>
    </source>
</evidence>
<dbReference type="Proteomes" id="UP000429811">
    <property type="component" value="Unassembled WGS sequence"/>
</dbReference>